<evidence type="ECO:0000256" key="2">
    <source>
        <dbReference type="ARBA" id="ARBA00022475"/>
    </source>
</evidence>
<dbReference type="Proteomes" id="UP000480854">
    <property type="component" value="Unassembled WGS sequence"/>
</dbReference>
<keyword evidence="1 8" id="KW-0813">Transport</keyword>
<reference evidence="10 11" key="1">
    <citation type="submission" date="2018-07" db="EMBL/GenBank/DDBJ databases">
        <title>Genome sequence of Azospirillum sp. ATCC 49961.</title>
        <authorList>
            <person name="Sant'Anna F.H."/>
            <person name="Baldani J.I."/>
            <person name="Zilli J.E."/>
            <person name="Reis V.M."/>
            <person name="Hartmann A."/>
            <person name="Cruz L."/>
            <person name="de Souza E.M."/>
            <person name="de Oliveira Pedrosa F."/>
            <person name="Passaglia L.M.P."/>
        </authorList>
    </citation>
    <scope>NUCLEOTIDE SEQUENCE [LARGE SCALE GENOMIC DNA]</scope>
    <source>
        <strain evidence="10 11">ATCC 49961</strain>
    </source>
</reference>
<evidence type="ECO:0000256" key="1">
    <source>
        <dbReference type="ARBA" id="ARBA00022448"/>
    </source>
</evidence>
<evidence type="ECO:0000313" key="10">
    <source>
        <dbReference type="EMBL" id="KAA0683514.1"/>
    </source>
</evidence>
<keyword evidence="7 8" id="KW-0464">Manganese</keyword>
<keyword evidence="4 8" id="KW-1133">Transmembrane helix</keyword>
<dbReference type="RefSeq" id="WP_149467565.1">
    <property type="nucleotide sequence ID" value="NZ_QOKW01000002.1"/>
</dbReference>
<dbReference type="PANTHER" id="PTHR35529:SF1">
    <property type="entry name" value="MANGANESE EFFLUX PUMP MNTP-RELATED"/>
    <property type="match status" value="1"/>
</dbReference>
<keyword evidence="9" id="KW-0732">Signal</keyword>
<feature type="chain" id="PRO_5040857872" description="Putative manganese efflux pump MntP" evidence="9">
    <location>
        <begin position="20"/>
        <end position="193"/>
    </location>
</feature>
<evidence type="ECO:0000313" key="11">
    <source>
        <dbReference type="Proteomes" id="UP000480854"/>
    </source>
</evidence>
<sequence length="193" mass="19586">MTFATALILAFSLSMDSFAAALGTGACLRRPGLWEAVRVGACFGGVQLAMPLIGFALGLTFATVVQEVDHWIAFLLLLGVGGKMVWESLFGDDGEEDADRAGCGGRTALGPLMLTAVATSIDAAAVGVSLAVVDVDIVSVCLLIGAVTFGLSSGGVLMGRAAGPLLGRRAELIGGLGLVAIGVKILAEHTLWV</sequence>
<dbReference type="AlphaFoldDB" id="A0A9W7U0N0"/>
<evidence type="ECO:0000256" key="5">
    <source>
        <dbReference type="ARBA" id="ARBA00023065"/>
    </source>
</evidence>
<keyword evidence="3 8" id="KW-0812">Transmembrane</keyword>
<dbReference type="PANTHER" id="PTHR35529">
    <property type="entry name" value="MANGANESE EFFLUX PUMP MNTP-RELATED"/>
    <property type="match status" value="1"/>
</dbReference>
<organism evidence="10 11">
    <name type="scientific">Roseomonas genomospecies 6</name>
    <dbReference type="NCBI Taxonomy" id="214106"/>
    <lineage>
        <taxon>Bacteria</taxon>
        <taxon>Pseudomonadati</taxon>
        <taxon>Pseudomonadota</taxon>
        <taxon>Alphaproteobacteria</taxon>
        <taxon>Acetobacterales</taxon>
        <taxon>Roseomonadaceae</taxon>
        <taxon>Roseomonas</taxon>
    </lineage>
</organism>
<dbReference type="HAMAP" id="MF_01521">
    <property type="entry name" value="MntP_pump"/>
    <property type="match status" value="1"/>
</dbReference>
<dbReference type="EMBL" id="QOKW01000002">
    <property type="protein sequence ID" value="KAA0683514.1"/>
    <property type="molecule type" value="Genomic_DNA"/>
</dbReference>
<evidence type="ECO:0000256" key="7">
    <source>
        <dbReference type="ARBA" id="ARBA00023211"/>
    </source>
</evidence>
<evidence type="ECO:0000256" key="3">
    <source>
        <dbReference type="ARBA" id="ARBA00022692"/>
    </source>
</evidence>
<comment type="caution">
    <text evidence="10">The sequence shown here is derived from an EMBL/GenBank/DDBJ whole genome shotgun (WGS) entry which is preliminary data.</text>
</comment>
<dbReference type="GO" id="GO:0005886">
    <property type="term" value="C:plasma membrane"/>
    <property type="evidence" value="ECO:0007669"/>
    <property type="project" value="UniProtKB-SubCell"/>
</dbReference>
<dbReference type="OrthoDB" id="9811590at2"/>
<dbReference type="InterPro" id="IPR003810">
    <property type="entry name" value="Mntp/YtaF"/>
</dbReference>
<keyword evidence="5 8" id="KW-0406">Ion transport</keyword>
<feature type="signal peptide" evidence="9">
    <location>
        <begin position="1"/>
        <end position="19"/>
    </location>
</feature>
<feature type="transmembrane region" description="Helical" evidence="8">
    <location>
        <begin position="37"/>
        <end position="61"/>
    </location>
</feature>
<protein>
    <recommendedName>
        <fullName evidence="8">Putative manganese efflux pump MntP</fullName>
    </recommendedName>
</protein>
<comment type="caution">
    <text evidence="8">Lacks conserved residue(s) required for the propagation of feature annotation.</text>
</comment>
<keyword evidence="11" id="KW-1185">Reference proteome</keyword>
<feature type="transmembrane region" description="Helical" evidence="8">
    <location>
        <begin position="137"/>
        <end position="158"/>
    </location>
</feature>
<dbReference type="GO" id="GO:0005384">
    <property type="term" value="F:manganese ion transmembrane transporter activity"/>
    <property type="evidence" value="ECO:0007669"/>
    <property type="project" value="UniProtKB-UniRule"/>
</dbReference>
<feature type="transmembrane region" description="Helical" evidence="8">
    <location>
        <begin position="68"/>
        <end position="86"/>
    </location>
</feature>
<evidence type="ECO:0000256" key="9">
    <source>
        <dbReference type="SAM" id="SignalP"/>
    </source>
</evidence>
<keyword evidence="2 8" id="KW-1003">Cell membrane</keyword>
<gene>
    <name evidence="8" type="primary">mntP</name>
    <name evidence="10" type="ORF">DS843_03785</name>
</gene>
<name>A0A9W7U0N0_9PROT</name>
<evidence type="ECO:0000256" key="6">
    <source>
        <dbReference type="ARBA" id="ARBA00023136"/>
    </source>
</evidence>
<evidence type="ECO:0000256" key="4">
    <source>
        <dbReference type="ARBA" id="ARBA00022989"/>
    </source>
</evidence>
<accession>A0A9W7U0N0</accession>
<proteinExistence type="inferred from homology"/>
<dbReference type="Pfam" id="PF02659">
    <property type="entry name" value="Mntp"/>
    <property type="match status" value="1"/>
</dbReference>
<feature type="transmembrane region" description="Helical" evidence="8">
    <location>
        <begin position="170"/>
        <end position="187"/>
    </location>
</feature>
<evidence type="ECO:0000256" key="8">
    <source>
        <dbReference type="HAMAP-Rule" id="MF_01521"/>
    </source>
</evidence>
<comment type="similarity">
    <text evidence="8">Belongs to the MntP (TC 9.B.29) family.</text>
</comment>
<dbReference type="InterPro" id="IPR022929">
    <property type="entry name" value="Put_MntP"/>
</dbReference>
<comment type="subcellular location">
    <subcellularLocation>
        <location evidence="8">Cell membrane</location>
        <topology evidence="8">Multi-pass membrane protein</topology>
    </subcellularLocation>
</comment>
<comment type="function">
    <text evidence="8">Probably functions as a manganese efflux pump.</text>
</comment>
<keyword evidence="6 8" id="KW-0472">Membrane</keyword>